<sequence length="65" mass="7934">MAWPCPFFKLLKQMAHFFRDNEQNHSQIKYLLLALCFNPSKHLEHPWRIDDSEIRNMCESRMIRA</sequence>
<gene>
    <name evidence="1" type="ORF">DCAF_LOCUS10856</name>
</gene>
<evidence type="ECO:0000313" key="2">
    <source>
        <dbReference type="Proteomes" id="UP001314170"/>
    </source>
</evidence>
<dbReference type="AlphaFoldDB" id="A0AAV1RIL0"/>
<reference evidence="1 2" key="1">
    <citation type="submission" date="2024-01" db="EMBL/GenBank/DDBJ databases">
        <authorList>
            <person name="Waweru B."/>
        </authorList>
    </citation>
    <scope>NUCLEOTIDE SEQUENCE [LARGE SCALE GENOMIC DNA]</scope>
</reference>
<organism evidence="1 2">
    <name type="scientific">Dovyalis caffra</name>
    <dbReference type="NCBI Taxonomy" id="77055"/>
    <lineage>
        <taxon>Eukaryota</taxon>
        <taxon>Viridiplantae</taxon>
        <taxon>Streptophyta</taxon>
        <taxon>Embryophyta</taxon>
        <taxon>Tracheophyta</taxon>
        <taxon>Spermatophyta</taxon>
        <taxon>Magnoliopsida</taxon>
        <taxon>eudicotyledons</taxon>
        <taxon>Gunneridae</taxon>
        <taxon>Pentapetalae</taxon>
        <taxon>rosids</taxon>
        <taxon>fabids</taxon>
        <taxon>Malpighiales</taxon>
        <taxon>Salicaceae</taxon>
        <taxon>Flacourtieae</taxon>
        <taxon>Dovyalis</taxon>
    </lineage>
</organism>
<dbReference type="Proteomes" id="UP001314170">
    <property type="component" value="Unassembled WGS sequence"/>
</dbReference>
<comment type="caution">
    <text evidence="1">The sequence shown here is derived from an EMBL/GenBank/DDBJ whole genome shotgun (WGS) entry which is preliminary data.</text>
</comment>
<proteinExistence type="predicted"/>
<name>A0AAV1RIL0_9ROSI</name>
<keyword evidence="2" id="KW-1185">Reference proteome</keyword>
<dbReference type="EMBL" id="CAWUPB010000994">
    <property type="protein sequence ID" value="CAK7335853.1"/>
    <property type="molecule type" value="Genomic_DNA"/>
</dbReference>
<protein>
    <submittedName>
        <fullName evidence="1">Uncharacterized protein</fullName>
    </submittedName>
</protein>
<evidence type="ECO:0000313" key="1">
    <source>
        <dbReference type="EMBL" id="CAK7335853.1"/>
    </source>
</evidence>
<accession>A0AAV1RIL0</accession>